<evidence type="ECO:0000313" key="2">
    <source>
        <dbReference type="Proteomes" id="UP000821865"/>
    </source>
</evidence>
<gene>
    <name evidence="1" type="ORF">HPB49_022122</name>
</gene>
<accession>A0ACB8CT22</accession>
<keyword evidence="2" id="KW-1185">Reference proteome</keyword>
<organism evidence="1 2">
    <name type="scientific">Dermacentor silvarum</name>
    <name type="common">Tick</name>
    <dbReference type="NCBI Taxonomy" id="543639"/>
    <lineage>
        <taxon>Eukaryota</taxon>
        <taxon>Metazoa</taxon>
        <taxon>Ecdysozoa</taxon>
        <taxon>Arthropoda</taxon>
        <taxon>Chelicerata</taxon>
        <taxon>Arachnida</taxon>
        <taxon>Acari</taxon>
        <taxon>Parasitiformes</taxon>
        <taxon>Ixodida</taxon>
        <taxon>Ixodoidea</taxon>
        <taxon>Ixodidae</taxon>
        <taxon>Rhipicephalinae</taxon>
        <taxon>Dermacentor</taxon>
    </lineage>
</organism>
<name>A0ACB8CT22_DERSI</name>
<protein>
    <submittedName>
        <fullName evidence="1">Uncharacterized protein</fullName>
    </submittedName>
</protein>
<proteinExistence type="predicted"/>
<evidence type="ECO:0000313" key="1">
    <source>
        <dbReference type="EMBL" id="KAH7950304.1"/>
    </source>
</evidence>
<dbReference type="EMBL" id="CM023474">
    <property type="protein sequence ID" value="KAH7950304.1"/>
    <property type="molecule type" value="Genomic_DNA"/>
</dbReference>
<dbReference type="Proteomes" id="UP000821865">
    <property type="component" value="Chromosome 5"/>
</dbReference>
<reference evidence="1" key="1">
    <citation type="submission" date="2020-05" db="EMBL/GenBank/DDBJ databases">
        <title>Large-scale comparative analyses of tick genomes elucidate their genetic diversity and vector capacities.</title>
        <authorList>
            <person name="Jia N."/>
            <person name="Wang J."/>
            <person name="Shi W."/>
            <person name="Du L."/>
            <person name="Sun Y."/>
            <person name="Zhan W."/>
            <person name="Jiang J."/>
            <person name="Wang Q."/>
            <person name="Zhang B."/>
            <person name="Ji P."/>
            <person name="Sakyi L.B."/>
            <person name="Cui X."/>
            <person name="Yuan T."/>
            <person name="Jiang B."/>
            <person name="Yang W."/>
            <person name="Lam T.T.-Y."/>
            <person name="Chang Q."/>
            <person name="Ding S."/>
            <person name="Wang X."/>
            <person name="Zhu J."/>
            <person name="Ruan X."/>
            <person name="Zhao L."/>
            <person name="Wei J."/>
            <person name="Que T."/>
            <person name="Du C."/>
            <person name="Cheng J."/>
            <person name="Dai P."/>
            <person name="Han X."/>
            <person name="Huang E."/>
            <person name="Gao Y."/>
            <person name="Liu J."/>
            <person name="Shao H."/>
            <person name="Ye R."/>
            <person name="Li L."/>
            <person name="Wei W."/>
            <person name="Wang X."/>
            <person name="Wang C."/>
            <person name="Yang T."/>
            <person name="Huo Q."/>
            <person name="Li W."/>
            <person name="Guo W."/>
            <person name="Chen H."/>
            <person name="Zhou L."/>
            <person name="Ni X."/>
            <person name="Tian J."/>
            <person name="Zhou Y."/>
            <person name="Sheng Y."/>
            <person name="Liu T."/>
            <person name="Pan Y."/>
            <person name="Xia L."/>
            <person name="Li J."/>
            <person name="Zhao F."/>
            <person name="Cao W."/>
        </authorList>
    </citation>
    <scope>NUCLEOTIDE SEQUENCE</scope>
    <source>
        <strain evidence="1">Dsil-2018</strain>
    </source>
</reference>
<sequence length="546" mass="62193">MLNEVKPRLAAQVEIVQEMAPPLLFYFILRIQSVWNKMNARKKWRINCASQLASLKIWKNVSYAQPIGVFAAKSATKGTVLAQLLLQALVLMEEAGAKIHGFVCDGASKNRSMWSTLGISGNLENCCNAITHPSDPTRKVFAFSDVPHLFKCIRNRLLQQKYLKKEGKWIRWEDYSAVYNEDKDKAGGLRVCPKITHSHIYPSTGEKMRVKLATQVFSRSMASGIKFYRDQGVRKLGNSETTEEFTLFLNDLFDALNRRFPAEGITTQSSDLGVVSRGIQWLDSWEKELQCGLITKDMFLTESTSEGLRVTLKSTRELCNALLQDHNFKYVLTSKMNQDPIERFFGKIRLAGSQNDHPSMPTFLQLYQTLSIYTLLKPPKFGNCRVVEGEKPLLDISDFRALINQTTVKASSVDFVEEVKLKLDSLICVEDWECDDVIGQTKGRAGTEVEDCIVYYLAGFMTRKMNNSTRCLTSYADAQTVYWDTIVGVLDTYTITFPCDEHKEEIVAQLLHCYVSMRMRQHCKHVNMSMKKEAQERKKMAKLCSS</sequence>
<comment type="caution">
    <text evidence="1">The sequence shown here is derived from an EMBL/GenBank/DDBJ whole genome shotgun (WGS) entry which is preliminary data.</text>
</comment>